<keyword evidence="5" id="KW-1185">Reference proteome</keyword>
<feature type="transmembrane region" description="Helical" evidence="3">
    <location>
        <begin position="256"/>
        <end position="274"/>
    </location>
</feature>
<comment type="caution">
    <text evidence="4">The sequence shown here is derived from an EMBL/GenBank/DDBJ whole genome shotgun (WGS) entry which is preliminary data.</text>
</comment>
<proteinExistence type="predicted"/>
<gene>
    <name evidence="4" type="ORF">PVAG01_05804</name>
</gene>
<feature type="transmembrane region" description="Helical" evidence="3">
    <location>
        <begin position="226"/>
        <end position="244"/>
    </location>
</feature>
<feature type="compositionally biased region" description="Polar residues" evidence="2">
    <location>
        <begin position="1250"/>
        <end position="1264"/>
    </location>
</feature>
<keyword evidence="1" id="KW-0175">Coiled coil</keyword>
<dbReference type="PANTHER" id="PTHR43941:SF1">
    <property type="entry name" value="STRUCTURAL MAINTENANCE OF CHROMOSOMES PROTEIN 2"/>
    <property type="match status" value="1"/>
</dbReference>
<feature type="region of interest" description="Disordered" evidence="2">
    <location>
        <begin position="1211"/>
        <end position="1268"/>
    </location>
</feature>
<keyword evidence="3" id="KW-1133">Transmembrane helix</keyword>
<feature type="coiled-coil region" evidence="1">
    <location>
        <begin position="984"/>
        <end position="1011"/>
    </location>
</feature>
<evidence type="ECO:0000313" key="4">
    <source>
        <dbReference type="EMBL" id="KAL3421648.1"/>
    </source>
</evidence>
<sequence>MLTQLNMGPEFAQRLQESFIALLFSMITALFMARSARVPVWLQGVQFVLVFHVAYHAINFLMPPTNMSKLLQGIWSYTVGLVSSLPALHDVCQLHDTELNVFKRFRRDDFVPEMRCIGTIHGQKVLPKTFSVPLSDVASHVLPGSVFVAGYVLRSVCNVLSKLALNIFQQLQESVYLASLTGLEFLEPVVFALAWILRVVGAVAAFFLVLASRLGSGEAAYTSGNFLWVLAALLGILFFHRLLFSNLRQIYRSVRSFGWTTLCLLAIMPVQFIWRILRNWILSPLGIIDYLVESFTEMPAVVEDFLKLFEWISRHCGDVGRSLAYYFGAWRILLNLRIVSDLRTRIKRLEWLLRSAMVRLRDYGNAYRVMDEMLHEAADRELELAQEIRALEEARDTAEAQLKIRTRTHESEIERLELELTGLRRLPNPASPIKAARSRQDVASLVKRLEQKTAEGEVAAETIRQLKQQVADAESKADELTKCREHGAELTQKITDLNKEVSDLQRKDQQERLAKSAASGDDEVTGLVKQIQDLSNDLDQCRAREGNMTQRVTELTKALTEYENDEKTAVSKNYTLTQHLATSRYNENALKDLNRALDARVKDLETHAASASNELEAELAGYKSELLRTRANYAEVVDERERAETQLRTLRGNFTDLEERARELNTKSDRNDAQLVNLRSQLDTSRDLEKRLKDDAAHWKEEIARFEQSVIETQSEVSRANQLLAEATERHSAEVQAMESAMKEKVVGDAHLEQDFEMAQAELRESLAREELISGKLLRLKRDLKGCQHDQDAYANDLSRVQTIVSTLEKLRKDALVHFGLPEKTNWQEFLLEMDKRNNAHGEDLRRVQAESDGHQARADQLTAAIQAAASRLNFDLDQGLDTFLANVAPAYQAQTIQAELEDLKSQGKALFDGYMQAAIDLNLPAADVSPDIFRNHINHLEFELNLAQTRWNTIADALEIDHDTSDLGPTMDRLKSFIHAEEEDKAEDKYDDLKVEYDELEVKYDDLIDDYGQVLEALGLKNLVTSHVDEIVRNINASKEDEEDDIQLMRDGLNHIMGSFHHIFVDKFNKNLKEPDLYEEIYIECERLLKLDNSNNDGGYDRLMNGLRDIFGKDWPTPATTSRVLQMIDQLRKDLAGCRTILEKLRGLYLHWYPAFNEQKQVPEDERNDIDDFWDKTARDYQQKLQAFKTLADKNMRLLQENRSIKKKLDECEVHRRGSTSSGGSTSVTDSRRGSISQIAAVGSAPWQKVQQGTPASGSSGSITPIFGSGANSPHAFNFQAIPASAFSPLGVTSPRDSGTSTPNNSAREQMLTSIRNREQRLRDLQRADHLQPWDQNQGVNFANMRRSGLAPASTIDAQELEELKKWSDQLRKMIKGSAGFGP</sequence>
<feature type="coiled-coil region" evidence="1">
    <location>
        <begin position="594"/>
        <end position="730"/>
    </location>
</feature>
<organism evidence="4 5">
    <name type="scientific">Phlyctema vagabunda</name>
    <dbReference type="NCBI Taxonomy" id="108571"/>
    <lineage>
        <taxon>Eukaryota</taxon>
        <taxon>Fungi</taxon>
        <taxon>Dikarya</taxon>
        <taxon>Ascomycota</taxon>
        <taxon>Pezizomycotina</taxon>
        <taxon>Leotiomycetes</taxon>
        <taxon>Helotiales</taxon>
        <taxon>Dermateaceae</taxon>
        <taxon>Phlyctema</taxon>
    </lineage>
</organism>
<keyword evidence="3" id="KW-0472">Membrane</keyword>
<feature type="compositionally biased region" description="Polar residues" evidence="2">
    <location>
        <begin position="1296"/>
        <end position="1310"/>
    </location>
</feature>
<dbReference type="PANTHER" id="PTHR43941">
    <property type="entry name" value="STRUCTURAL MAINTENANCE OF CHROMOSOMES PROTEIN 2"/>
    <property type="match status" value="1"/>
</dbReference>
<dbReference type="Proteomes" id="UP001629113">
    <property type="component" value="Unassembled WGS sequence"/>
</dbReference>
<evidence type="ECO:0000256" key="3">
    <source>
        <dbReference type="SAM" id="Phobius"/>
    </source>
</evidence>
<dbReference type="EMBL" id="JBFCZG010000005">
    <property type="protein sequence ID" value="KAL3421648.1"/>
    <property type="molecule type" value="Genomic_DNA"/>
</dbReference>
<evidence type="ECO:0000256" key="1">
    <source>
        <dbReference type="SAM" id="Coils"/>
    </source>
</evidence>
<evidence type="ECO:0000256" key="2">
    <source>
        <dbReference type="SAM" id="MobiDB-lite"/>
    </source>
</evidence>
<name>A0ABR4PEA9_9HELO</name>
<accession>A0ABR4PEA9</accession>
<keyword evidence="3" id="KW-0812">Transmembrane</keyword>
<feature type="compositionally biased region" description="Low complexity" evidence="2">
    <location>
        <begin position="1220"/>
        <end position="1230"/>
    </location>
</feature>
<feature type="region of interest" description="Disordered" evidence="2">
    <location>
        <begin position="501"/>
        <end position="520"/>
    </location>
</feature>
<feature type="region of interest" description="Disordered" evidence="2">
    <location>
        <begin position="1291"/>
        <end position="1310"/>
    </location>
</feature>
<evidence type="ECO:0000313" key="5">
    <source>
        <dbReference type="Proteomes" id="UP001629113"/>
    </source>
</evidence>
<feature type="compositionally biased region" description="Basic and acidic residues" evidence="2">
    <location>
        <begin position="501"/>
        <end position="514"/>
    </location>
</feature>
<feature type="transmembrane region" description="Helical" evidence="3">
    <location>
        <begin position="189"/>
        <end position="214"/>
    </location>
</feature>
<protein>
    <submittedName>
        <fullName evidence="4">Uncharacterized protein</fullName>
    </submittedName>
</protein>
<reference evidence="4 5" key="1">
    <citation type="submission" date="2024-06" db="EMBL/GenBank/DDBJ databases">
        <title>Complete genome of Phlyctema vagabunda strain 19-DSS-EL-015.</title>
        <authorList>
            <person name="Fiorenzani C."/>
        </authorList>
    </citation>
    <scope>NUCLEOTIDE SEQUENCE [LARGE SCALE GENOMIC DNA]</scope>
    <source>
        <strain evidence="4 5">19-DSS-EL-015</strain>
    </source>
</reference>
<feature type="transmembrane region" description="Helical" evidence="3">
    <location>
        <begin position="45"/>
        <end position="62"/>
    </location>
</feature>